<evidence type="ECO:0000313" key="3">
    <source>
        <dbReference type="EMBL" id="MBR7674655.1"/>
    </source>
</evidence>
<evidence type="ECO:0000256" key="1">
    <source>
        <dbReference type="SAM" id="MobiDB-lite"/>
    </source>
</evidence>
<evidence type="ECO:0000256" key="2">
    <source>
        <dbReference type="SAM" id="Phobius"/>
    </source>
</evidence>
<keyword evidence="4" id="KW-1185">Reference proteome</keyword>
<feature type="region of interest" description="Disordered" evidence="1">
    <location>
        <begin position="1"/>
        <end position="22"/>
    </location>
</feature>
<proteinExistence type="predicted"/>
<organism evidence="3 4">
    <name type="scientific">Streptomyces daliensis</name>
    <dbReference type="NCBI Taxonomy" id="299421"/>
    <lineage>
        <taxon>Bacteria</taxon>
        <taxon>Bacillati</taxon>
        <taxon>Actinomycetota</taxon>
        <taxon>Actinomycetes</taxon>
        <taxon>Kitasatosporales</taxon>
        <taxon>Streptomycetaceae</taxon>
        <taxon>Streptomyces</taxon>
    </lineage>
</organism>
<keyword evidence="2" id="KW-0812">Transmembrane</keyword>
<keyword evidence="2" id="KW-1133">Transmembrane helix</keyword>
<dbReference type="AlphaFoldDB" id="A0A8T4ISC6"/>
<feature type="transmembrane region" description="Helical" evidence="2">
    <location>
        <begin position="190"/>
        <end position="210"/>
    </location>
</feature>
<comment type="caution">
    <text evidence="3">The sequence shown here is derived from an EMBL/GenBank/DDBJ whole genome shotgun (WGS) entry which is preliminary data.</text>
</comment>
<protein>
    <submittedName>
        <fullName evidence="3">Uncharacterized protein</fullName>
    </submittedName>
</protein>
<keyword evidence="2" id="KW-0472">Membrane</keyword>
<feature type="transmembrane region" description="Helical" evidence="2">
    <location>
        <begin position="45"/>
        <end position="66"/>
    </location>
</feature>
<sequence>MAAWGRGQGTARAGAPGFGAGAGDLDPGRHGLSAHAPLPSWKGRALGGFLLLVALVCAGVSVYNAAHAAGLAGRHGTLTVENCWVEQGRRHSSDKTICSGVFRPADGSAPDREATLTRDLARGDTVEVQQTARGYLATGFGETWRWNALFFVGWIAAGIGVVFVASGIFPRRGQESAVTERIRGTRSAVAAKYLCLGGVAGVAVSLYLTWLF</sequence>
<feature type="transmembrane region" description="Helical" evidence="2">
    <location>
        <begin position="148"/>
        <end position="169"/>
    </location>
</feature>
<evidence type="ECO:0000313" key="4">
    <source>
        <dbReference type="Proteomes" id="UP000675554"/>
    </source>
</evidence>
<reference evidence="3" key="1">
    <citation type="submission" date="2021-04" db="EMBL/GenBank/DDBJ databases">
        <title>Sequencing of actinobacteria type strains.</title>
        <authorList>
            <person name="Nguyen G.-S."/>
            <person name="Wentzel A."/>
        </authorList>
    </citation>
    <scope>NUCLEOTIDE SEQUENCE</scope>
    <source>
        <strain evidence="3">DSM 42095</strain>
    </source>
</reference>
<accession>A0A8T4ISC6</accession>
<dbReference type="Proteomes" id="UP000675554">
    <property type="component" value="Unassembled WGS sequence"/>
</dbReference>
<dbReference type="EMBL" id="JAGSMN010000363">
    <property type="protein sequence ID" value="MBR7674655.1"/>
    <property type="molecule type" value="Genomic_DNA"/>
</dbReference>
<name>A0A8T4ISC6_9ACTN</name>
<gene>
    <name evidence="3" type="ORF">KDA82_16835</name>
</gene>